<accession>D8Q6N4</accession>
<evidence type="ECO:0000313" key="2">
    <source>
        <dbReference type="EMBL" id="EFI96270.1"/>
    </source>
</evidence>
<feature type="compositionally biased region" description="Pro residues" evidence="1">
    <location>
        <begin position="34"/>
        <end position="44"/>
    </location>
</feature>
<dbReference type="GeneID" id="9588945"/>
<name>D8Q6N4_SCHCM</name>
<feature type="compositionally biased region" description="Polar residues" evidence="1">
    <location>
        <begin position="1"/>
        <end position="10"/>
    </location>
</feature>
<reference evidence="2 3" key="1">
    <citation type="journal article" date="2010" name="Nat. Biotechnol.">
        <title>Genome sequence of the model mushroom Schizophyllum commune.</title>
        <authorList>
            <person name="Ohm R.A."/>
            <person name="de Jong J.F."/>
            <person name="Lugones L.G."/>
            <person name="Aerts A."/>
            <person name="Kothe E."/>
            <person name="Stajich J.E."/>
            <person name="de Vries R.P."/>
            <person name="Record E."/>
            <person name="Levasseur A."/>
            <person name="Baker S.E."/>
            <person name="Bartholomew K.A."/>
            <person name="Coutinho P.M."/>
            <person name="Erdmann S."/>
            <person name="Fowler T.J."/>
            <person name="Gathman A.C."/>
            <person name="Lombard V."/>
            <person name="Henrissat B."/>
            <person name="Knabe N."/>
            <person name="Kuees U."/>
            <person name="Lilly W.W."/>
            <person name="Lindquist E."/>
            <person name="Lucas S."/>
            <person name="Magnuson J.K."/>
            <person name="Piumi F."/>
            <person name="Raudaskoski M."/>
            <person name="Salamov A."/>
            <person name="Schmutz J."/>
            <person name="Schwarze F.W.M.R."/>
            <person name="vanKuyk P.A."/>
            <person name="Horton J.S."/>
            <person name="Grigoriev I.V."/>
            <person name="Woesten H.A.B."/>
        </authorList>
    </citation>
    <scope>NUCLEOTIDE SEQUENCE [LARGE SCALE GENOMIC DNA]</scope>
    <source>
        <strain evidence="3">H4-8 / FGSC 9210</strain>
    </source>
</reference>
<sequence>MATQRRSSNAVLPGSWNESNSTVSSASSFSPSPHASPAPSPRTPSPSLAALRPTPSFLDKPPSYSPTITPTFVHPADPRAFLHRLEQQLDEAARSTQRLARALADADRAEASASAEGGRVRDLEQRVKELEERLAGALARDQREAELLEALRQIPAGPFLFRMTR</sequence>
<proteinExistence type="predicted"/>
<dbReference type="EMBL" id="GL377307">
    <property type="protein sequence ID" value="EFI96270.1"/>
    <property type="molecule type" value="Genomic_DNA"/>
</dbReference>
<feature type="compositionally biased region" description="Low complexity" evidence="1">
    <location>
        <begin position="19"/>
        <end position="33"/>
    </location>
</feature>
<evidence type="ECO:0000256" key="1">
    <source>
        <dbReference type="SAM" id="MobiDB-lite"/>
    </source>
</evidence>
<organism evidence="3">
    <name type="scientific">Schizophyllum commune (strain H4-8 / FGSC 9210)</name>
    <name type="common">Split gill fungus</name>
    <dbReference type="NCBI Taxonomy" id="578458"/>
    <lineage>
        <taxon>Eukaryota</taxon>
        <taxon>Fungi</taxon>
        <taxon>Dikarya</taxon>
        <taxon>Basidiomycota</taxon>
        <taxon>Agaricomycotina</taxon>
        <taxon>Agaricomycetes</taxon>
        <taxon>Agaricomycetidae</taxon>
        <taxon>Agaricales</taxon>
        <taxon>Schizophyllaceae</taxon>
        <taxon>Schizophyllum</taxon>
    </lineage>
</organism>
<keyword evidence="3" id="KW-1185">Reference proteome</keyword>
<dbReference type="HOGENOM" id="CLU_1611738_0_0_1"/>
<protein>
    <submittedName>
        <fullName evidence="2">Expressed protein</fullName>
    </submittedName>
</protein>
<feature type="region of interest" description="Disordered" evidence="1">
    <location>
        <begin position="1"/>
        <end position="73"/>
    </location>
</feature>
<dbReference type="Proteomes" id="UP000007431">
    <property type="component" value="Unassembled WGS sequence"/>
</dbReference>
<evidence type="ECO:0000313" key="3">
    <source>
        <dbReference type="Proteomes" id="UP000007431"/>
    </source>
</evidence>
<dbReference type="VEuPathDB" id="FungiDB:SCHCODRAFT_02630213"/>
<dbReference type="OrthoDB" id="10398273at2759"/>
<dbReference type="KEGG" id="scm:SCHCO_02630213"/>
<gene>
    <name evidence="2" type="ORF">SCHCODRAFT_257311</name>
</gene>
<feature type="region of interest" description="Disordered" evidence="1">
    <location>
        <begin position="104"/>
        <end position="123"/>
    </location>
</feature>
<dbReference type="AlphaFoldDB" id="D8Q6N4"/>
<dbReference type="InParanoid" id="D8Q6N4"/>